<name>A0A7Y0SAT9_VIBPH</name>
<keyword evidence="4" id="KW-0808">Transferase</keyword>
<dbReference type="GO" id="GO:0032259">
    <property type="term" value="P:methylation"/>
    <property type="evidence" value="ECO:0007669"/>
    <property type="project" value="UniProtKB-KW"/>
</dbReference>
<proteinExistence type="predicted"/>
<dbReference type="SUPFAM" id="SSF53790">
    <property type="entry name" value="Tetrapyrrole methylase"/>
    <property type="match status" value="1"/>
</dbReference>
<dbReference type="GO" id="GO:0019354">
    <property type="term" value="P:siroheme biosynthetic process"/>
    <property type="evidence" value="ECO:0007669"/>
    <property type="project" value="TreeGrafter"/>
</dbReference>
<dbReference type="PANTHER" id="PTHR45790:SF3">
    <property type="entry name" value="S-ADENOSYL-L-METHIONINE-DEPENDENT UROPORPHYRINOGEN III METHYLTRANSFERASE, CHLOROPLASTIC"/>
    <property type="match status" value="1"/>
</dbReference>
<comment type="caution">
    <text evidence="4">The sequence shown here is derived from an EMBL/GenBank/DDBJ whole genome shotgun (WGS) entry which is preliminary data.</text>
</comment>
<feature type="non-terminal residue" evidence="4">
    <location>
        <position position="108"/>
    </location>
</feature>
<evidence type="ECO:0000313" key="5">
    <source>
        <dbReference type="Proteomes" id="UP000555836"/>
    </source>
</evidence>
<dbReference type="Gene3D" id="3.30.950.10">
    <property type="entry name" value="Methyltransferase, Cobalt-precorrin-4 Transmethylase, Domain 2"/>
    <property type="match status" value="1"/>
</dbReference>
<dbReference type="InterPro" id="IPR014776">
    <property type="entry name" value="4pyrrole_Mease_sub2"/>
</dbReference>
<feature type="domain" description="Tetrapyrrole methylase" evidence="3">
    <location>
        <begin position="1"/>
        <end position="97"/>
    </location>
</feature>
<reference evidence="4 5" key="1">
    <citation type="submission" date="2020-04" db="EMBL/GenBank/DDBJ databases">
        <title>Whole-genome sequencing of Vibrio spp. from China reveals different genetic environments of blaCTX-M-14 among diverse lineages.</title>
        <authorList>
            <person name="Zheng Z."/>
            <person name="Ye L."/>
            <person name="Chen S."/>
        </authorList>
    </citation>
    <scope>NUCLEOTIDE SEQUENCE [LARGE SCALE GENOMIC DNA]</scope>
    <source>
        <strain evidence="4 5">Vb0574</strain>
    </source>
</reference>
<dbReference type="GO" id="GO:0004851">
    <property type="term" value="F:uroporphyrin-III C-methyltransferase activity"/>
    <property type="evidence" value="ECO:0007669"/>
    <property type="project" value="TreeGrafter"/>
</dbReference>
<evidence type="ECO:0000256" key="1">
    <source>
        <dbReference type="ARBA" id="ARBA00004953"/>
    </source>
</evidence>
<dbReference type="AlphaFoldDB" id="A0A7Y0SAT9"/>
<dbReference type="InterPro" id="IPR000878">
    <property type="entry name" value="4pyrrol_Mease"/>
</dbReference>
<dbReference type="InterPro" id="IPR035996">
    <property type="entry name" value="4pyrrol_Methylase_sf"/>
</dbReference>
<dbReference type="InterPro" id="IPR050161">
    <property type="entry name" value="Siro_Cobalamin_biosynth"/>
</dbReference>
<evidence type="ECO:0000259" key="3">
    <source>
        <dbReference type="Pfam" id="PF00590"/>
    </source>
</evidence>
<evidence type="ECO:0000256" key="2">
    <source>
        <dbReference type="ARBA" id="ARBA00023244"/>
    </source>
</evidence>
<evidence type="ECO:0000313" key="4">
    <source>
        <dbReference type="EMBL" id="NMU29483.1"/>
    </source>
</evidence>
<dbReference type="Proteomes" id="UP000555836">
    <property type="component" value="Unassembled WGS sequence"/>
</dbReference>
<keyword evidence="2" id="KW-0627">Porphyrin biosynthesis</keyword>
<gene>
    <name evidence="4" type="ORF">HKB21_28140</name>
</gene>
<accession>A0A7Y0SAT9</accession>
<organism evidence="4 5">
    <name type="scientific">Vibrio parahaemolyticus</name>
    <dbReference type="NCBI Taxonomy" id="670"/>
    <lineage>
        <taxon>Bacteria</taxon>
        <taxon>Pseudomonadati</taxon>
        <taxon>Pseudomonadota</taxon>
        <taxon>Gammaproteobacteria</taxon>
        <taxon>Vibrionales</taxon>
        <taxon>Vibrionaceae</taxon>
        <taxon>Vibrio</taxon>
    </lineage>
</organism>
<dbReference type="PANTHER" id="PTHR45790">
    <property type="entry name" value="SIROHEME SYNTHASE-RELATED"/>
    <property type="match status" value="1"/>
</dbReference>
<dbReference type="Pfam" id="PF00590">
    <property type="entry name" value="TP_methylase"/>
    <property type="match status" value="1"/>
</dbReference>
<sequence length="108" mass="11526">ITAAIGCSANSLIPLTHRGVARSVTFVTGQVVTGAFEAWSQLMQSGQTLVFYMGLEKSSQIQTGLISSGLRENFPVAVITHGCSPQQQVYVTQLNQLNELSITLKGIS</sequence>
<comment type="pathway">
    <text evidence="1">Cofactor biosynthesis; adenosylcobalamin biosynthesis.</text>
</comment>
<feature type="non-terminal residue" evidence="4">
    <location>
        <position position="1"/>
    </location>
</feature>
<dbReference type="EMBL" id="JABCLD010002185">
    <property type="protein sequence ID" value="NMU29483.1"/>
    <property type="molecule type" value="Genomic_DNA"/>
</dbReference>
<protein>
    <submittedName>
        <fullName evidence="4">Uroporphyrinogen-III C-methyltransferase</fullName>
    </submittedName>
</protein>
<keyword evidence="4" id="KW-0489">Methyltransferase</keyword>